<evidence type="ECO:0000313" key="2">
    <source>
        <dbReference type="Proteomes" id="UP000515788"/>
    </source>
</evidence>
<dbReference type="Proteomes" id="UP000515788">
    <property type="component" value="Chromosome 7"/>
</dbReference>
<dbReference type="GeneID" id="59327875"/>
<evidence type="ECO:0008006" key="3">
    <source>
        <dbReference type="Google" id="ProtNLM"/>
    </source>
</evidence>
<dbReference type="InterPro" id="IPR023393">
    <property type="entry name" value="START-like_dom_sf"/>
</dbReference>
<dbReference type="CDD" id="cd07822">
    <property type="entry name" value="SRPBCC_4"/>
    <property type="match status" value="1"/>
</dbReference>
<sequence>MTVIQDSIVIDREAEIVRKVFLDFAAYPTWKSSCIQKITVTTPSKTSNDSIVPGDTLQVRIVLPNSKKENVFDPEVVENSEERFSWKGKLVLDSIFSGKHTFEFCPIENGSKTKFVQTEEFNGLLAWPILKFIGKDTVKGFSEFNQRFKEHVEKCEF</sequence>
<dbReference type="Gene3D" id="3.30.530.20">
    <property type="match status" value="1"/>
</dbReference>
<dbReference type="EMBL" id="CP059252">
    <property type="protein sequence ID" value="QLL34634.1"/>
    <property type="molecule type" value="Genomic_DNA"/>
</dbReference>
<dbReference type="OrthoDB" id="4036136at2759"/>
<name>A0A7G3ZM98_9SACH</name>
<dbReference type="AlphaFoldDB" id="A0A7G3ZM98"/>
<dbReference type="RefSeq" id="XP_037141308.1">
    <property type="nucleotide sequence ID" value="XM_037285412.1"/>
</dbReference>
<gene>
    <name evidence="1" type="ORF">HG536_0G04970</name>
</gene>
<dbReference type="Pfam" id="PF10604">
    <property type="entry name" value="Polyketide_cyc2"/>
    <property type="match status" value="1"/>
</dbReference>
<dbReference type="InterPro" id="IPR019587">
    <property type="entry name" value="Polyketide_cyclase/dehydratase"/>
</dbReference>
<organism evidence="1 2">
    <name type="scientific">Torulaspora globosa</name>
    <dbReference type="NCBI Taxonomy" id="48254"/>
    <lineage>
        <taxon>Eukaryota</taxon>
        <taxon>Fungi</taxon>
        <taxon>Dikarya</taxon>
        <taxon>Ascomycota</taxon>
        <taxon>Saccharomycotina</taxon>
        <taxon>Saccharomycetes</taxon>
        <taxon>Saccharomycetales</taxon>
        <taxon>Saccharomycetaceae</taxon>
        <taxon>Torulaspora</taxon>
    </lineage>
</organism>
<protein>
    <recommendedName>
        <fullName evidence="3">Coenzyme Q-binding protein COQ10 START domain-containing protein</fullName>
    </recommendedName>
</protein>
<dbReference type="KEGG" id="tgb:HG536_0G04970"/>
<evidence type="ECO:0000313" key="1">
    <source>
        <dbReference type="EMBL" id="QLL34634.1"/>
    </source>
</evidence>
<reference evidence="1 2" key="1">
    <citation type="submission" date="2020-06" db="EMBL/GenBank/DDBJ databases">
        <title>The yeast mating-type switching endonuclease HO is a domesticated member of an unorthodox homing genetic element family.</title>
        <authorList>
            <person name="Coughlan A.Y."/>
            <person name="Lombardi L."/>
            <person name="Braun-Galleani S."/>
            <person name="Martos A.R."/>
            <person name="Galeote V."/>
            <person name="Bigey F."/>
            <person name="Dequin S."/>
            <person name="Byrne K.P."/>
            <person name="Wolfe K.H."/>
        </authorList>
    </citation>
    <scope>NUCLEOTIDE SEQUENCE [LARGE SCALE GENOMIC DNA]</scope>
    <source>
        <strain evidence="1 2">CBS764</strain>
    </source>
</reference>
<keyword evidence="2" id="KW-1185">Reference proteome</keyword>
<dbReference type="PANTHER" id="PTHR36166:SF1">
    <property type="entry name" value="SRPBCC DOMAIN-CONTAINING PROTEIN"/>
    <property type="match status" value="1"/>
</dbReference>
<accession>A0A7G3ZM98</accession>
<dbReference type="SUPFAM" id="SSF55961">
    <property type="entry name" value="Bet v1-like"/>
    <property type="match status" value="1"/>
</dbReference>
<proteinExistence type="predicted"/>
<dbReference type="PANTHER" id="PTHR36166">
    <property type="entry name" value="CHROMOSOME 9, WHOLE GENOME SHOTGUN SEQUENCE"/>
    <property type="match status" value="1"/>
</dbReference>